<feature type="region of interest" description="Disordered" evidence="1">
    <location>
        <begin position="104"/>
        <end position="156"/>
    </location>
</feature>
<feature type="compositionally biased region" description="Low complexity" evidence="1">
    <location>
        <begin position="135"/>
        <end position="156"/>
    </location>
</feature>
<dbReference type="PANTHER" id="PTHR31025:SF27">
    <property type="entry name" value="SI:CH211-193K19.2-RELATED"/>
    <property type="match status" value="1"/>
</dbReference>
<dbReference type="PANTHER" id="PTHR31025">
    <property type="entry name" value="SI:CH211-196P9.1-RELATED"/>
    <property type="match status" value="1"/>
</dbReference>
<name>A0A0F8AMZ6_LARCR</name>
<evidence type="ECO:0008006" key="3">
    <source>
        <dbReference type="Google" id="ProtNLM"/>
    </source>
</evidence>
<evidence type="ECO:0000313" key="2">
    <source>
        <dbReference type="EMBL" id="KKF27575.1"/>
    </source>
</evidence>
<dbReference type="EMBL" id="KQ041367">
    <property type="protein sequence ID" value="KKF27575.1"/>
    <property type="molecule type" value="Genomic_DNA"/>
</dbReference>
<feature type="compositionally biased region" description="Polar residues" evidence="1">
    <location>
        <begin position="7"/>
        <end position="16"/>
    </location>
</feature>
<protein>
    <recommendedName>
        <fullName evidence="3">Sterile alpha motif domain-containing protein 3</fullName>
    </recommendedName>
</protein>
<dbReference type="AlphaFoldDB" id="A0A0F8AMZ6"/>
<accession>A0A0F8AMZ6</accession>
<gene>
    <name evidence="2" type="ORF">EH28_00648</name>
</gene>
<proteinExistence type="predicted"/>
<organism evidence="2">
    <name type="scientific">Larimichthys crocea</name>
    <name type="common">Large yellow croaker</name>
    <name type="synonym">Pseudosciaena crocea</name>
    <dbReference type="NCBI Taxonomy" id="215358"/>
    <lineage>
        <taxon>Eukaryota</taxon>
        <taxon>Metazoa</taxon>
        <taxon>Chordata</taxon>
        <taxon>Craniata</taxon>
        <taxon>Vertebrata</taxon>
        <taxon>Euteleostomi</taxon>
        <taxon>Actinopterygii</taxon>
        <taxon>Neopterygii</taxon>
        <taxon>Teleostei</taxon>
        <taxon>Neoteleostei</taxon>
        <taxon>Acanthomorphata</taxon>
        <taxon>Eupercaria</taxon>
        <taxon>Sciaenidae</taxon>
        <taxon>Larimichthys</taxon>
    </lineage>
</organism>
<feature type="compositionally biased region" description="Basic and acidic residues" evidence="1">
    <location>
        <begin position="104"/>
        <end position="134"/>
    </location>
</feature>
<reference evidence="2" key="1">
    <citation type="journal article" date="2015" name="PLoS Genet.">
        <title>Genome Sequencing of the Perciform Fish Larimichthys crocea Provides Insights into Molecular and Genetic Mechanisms of Stress Adaptation.</title>
        <authorList>
            <person name="Ao J."/>
            <person name="Mu Y."/>
            <person name="Xiang L.X."/>
            <person name="Fan D."/>
            <person name="Feng M."/>
            <person name="Zhang S."/>
            <person name="Shi Q."/>
            <person name="Zhu L.Y."/>
            <person name="Li T."/>
            <person name="Ding Y."/>
            <person name="Nie L."/>
            <person name="Li Q."/>
            <person name="Dong W.R."/>
            <person name="Jiang L."/>
            <person name="Sun B."/>
            <person name="Zhang X."/>
            <person name="Li M."/>
            <person name="Zhang H.Q."/>
            <person name="Xie S."/>
            <person name="Zhu Y."/>
            <person name="Jiang X."/>
            <person name="Wang X."/>
            <person name="Mu P."/>
            <person name="Chen W."/>
            <person name="Yue Z."/>
            <person name="Wang Z."/>
            <person name="Wang J."/>
            <person name="Shao J.Z."/>
            <person name="Chen X."/>
        </authorList>
    </citation>
    <scope>NUCLEOTIDE SEQUENCE [LARGE SCALE GENOMIC DNA]</scope>
    <source>
        <strain evidence="2">SSNF</strain>
        <tissue evidence="2">Blood</tissue>
    </source>
</reference>
<feature type="region of interest" description="Disordered" evidence="1">
    <location>
        <begin position="1"/>
        <end position="42"/>
    </location>
</feature>
<sequence>MERLVSSAGNAQTDTAEQGHFTGPELMPGKGSGRNRRVPTCPQASLVSTPQTRECKQPSAWSTGVCQLIVRRQGRHGAGGPKRQINATVLYGPILLLQEIEEKTQKEKEAPPPESQEKGQDEEKRQHGKQRDDSSSLSSGCSFDTDILSSPESTSSRSSAWPVVFQVPRFSYDTELQLDRANATGTLLNPDTKLKSAILNGLAETIIQYKMYLSDSEFENVAEALILKHPCLKEPGSISGYGGWKASLKYKLDNYTQKNHPGHVLD</sequence>
<evidence type="ECO:0000256" key="1">
    <source>
        <dbReference type="SAM" id="MobiDB-lite"/>
    </source>
</evidence>